<gene>
    <name evidence="2" type="ORF">J2Y00_005086</name>
</gene>
<evidence type="ECO:0000256" key="1">
    <source>
        <dbReference type="SAM" id="MobiDB-lite"/>
    </source>
</evidence>
<organism evidence="2 3">
    <name type="scientific">Deinococcus soli</name>
    <name type="common">ex Cha et al. 2016</name>
    <dbReference type="NCBI Taxonomy" id="1309411"/>
    <lineage>
        <taxon>Bacteria</taxon>
        <taxon>Thermotogati</taxon>
        <taxon>Deinococcota</taxon>
        <taxon>Deinococci</taxon>
        <taxon>Deinococcales</taxon>
        <taxon>Deinococcaceae</taxon>
        <taxon>Deinococcus</taxon>
    </lineage>
</organism>
<comment type="caution">
    <text evidence="2">The sequence shown here is derived from an EMBL/GenBank/DDBJ whole genome shotgun (WGS) entry which is preliminary data.</text>
</comment>
<dbReference type="AlphaFoldDB" id="A0AAE4BPV1"/>
<feature type="region of interest" description="Disordered" evidence="1">
    <location>
        <begin position="198"/>
        <end position="220"/>
    </location>
</feature>
<protein>
    <submittedName>
        <fullName evidence="2">Uncharacterized protein</fullName>
    </submittedName>
</protein>
<sequence length="355" mass="38190">MVWSSPDNLWGGSPPPCSDVAACRGRILAGAVATGAARCKSWFRPNPVWRDVGRHGHGRTAMCQTLPIEKRGGGCRRRCNLLPTGGRQQASDGLSGNGMRSGDDGHRTGAVVLPGATWADRRIAQACHAVPRGSFGVRDLSREVSGERAGNLGDTPGPARAVDNSVRVNRDFGTSARLKVTRKGADCRASHVCVARRTAPSGRDTPARSDRRTWEGLSDITPGDRGGLRLGAVMSRFKRCEQGWPCKSRGQAVRPGRKWPSERGRPPGLLGRPARTRGQHAPAPRSHGLAPTRPARSPGWLPADVWSIMLRHAAITRTRCPGVCRRSVRSVAPHFEVSGTPSFPRVRTGAFTSQQ</sequence>
<dbReference type="EMBL" id="JAVDQK010000035">
    <property type="protein sequence ID" value="MDR6221450.1"/>
    <property type="molecule type" value="Genomic_DNA"/>
</dbReference>
<name>A0AAE4BPV1_9DEIO</name>
<accession>A0AAE4BPV1</accession>
<feature type="region of interest" description="Disordered" evidence="1">
    <location>
        <begin position="246"/>
        <end position="297"/>
    </location>
</feature>
<evidence type="ECO:0000313" key="3">
    <source>
        <dbReference type="Proteomes" id="UP001185331"/>
    </source>
</evidence>
<reference evidence="2" key="1">
    <citation type="submission" date="2023-07" db="EMBL/GenBank/DDBJ databases">
        <title>Sorghum-associated microbial communities from plants grown in Nebraska, USA.</title>
        <authorList>
            <person name="Schachtman D."/>
        </authorList>
    </citation>
    <scope>NUCLEOTIDE SEQUENCE</scope>
    <source>
        <strain evidence="2">BE330</strain>
    </source>
</reference>
<feature type="compositionally biased region" description="Basic and acidic residues" evidence="1">
    <location>
        <begin position="205"/>
        <end position="214"/>
    </location>
</feature>
<proteinExistence type="predicted"/>
<dbReference type="Proteomes" id="UP001185331">
    <property type="component" value="Unassembled WGS sequence"/>
</dbReference>
<evidence type="ECO:0000313" key="2">
    <source>
        <dbReference type="EMBL" id="MDR6221450.1"/>
    </source>
</evidence>